<dbReference type="PANTHER" id="PTHR10019">
    <property type="entry name" value="SNF5"/>
    <property type="match status" value="1"/>
</dbReference>
<evidence type="ECO:0000256" key="5">
    <source>
        <dbReference type="ARBA" id="ARBA00023242"/>
    </source>
</evidence>
<sequence>NLKRATFVGRKQKPVGNYLRMFRGSLYKRCPSLWRRLASVEERKKIVASSHSEILLTQLLARRVSLLKASECEEIFEGNDEKYKAVSVSTEPPAYLREQKPKRNSQWVPTLPNSSHHLDAVPCSTTINHNRMGREKKRTFPLCFDDHDPAVIHENASQAEVLVPIRLDMEIDGQKLRDAFTWNMNEKLMTPEMFAEILCDDLDLNPLAFAPAIASAIRQQIESYPTDSILDEQTDQRVIIKLNIHVGNISLVDQFEWDMLERENSPETFALMLCSELGLGGGEFVTTIAYSIRGQLSWHQRTYAFRYHRSLLPAPTEMAASLRVPRKLCSFLFFLRVISYIGTPGHLRFHYIQSRRTTEHKSSVNLPSVRPRI</sequence>
<comment type="similarity">
    <text evidence="2">Belongs to the SNF5 family.</text>
</comment>
<feature type="domain" description="SWI/SNF Subunit INI1 DNA binding" evidence="6">
    <location>
        <begin position="15"/>
        <end position="80"/>
    </location>
</feature>
<gene>
    <name evidence="7" type="primary">SMARCB1</name>
</gene>
<name>A0A8C7IKY5_ONCKI</name>
<comment type="subcellular location">
    <subcellularLocation>
        <location evidence="1">Nucleus</location>
    </subcellularLocation>
</comment>
<protein>
    <submittedName>
        <fullName evidence="7">SWI/SNF related BAF chromatin remodeling complex subunit B1</fullName>
    </submittedName>
</protein>
<dbReference type="InterPro" id="IPR048664">
    <property type="entry name" value="INI1_DNA-bd"/>
</dbReference>
<accession>A0A8C7IKY5</accession>
<evidence type="ECO:0000256" key="1">
    <source>
        <dbReference type="ARBA" id="ARBA00004123"/>
    </source>
</evidence>
<dbReference type="GO" id="GO:0006338">
    <property type="term" value="P:chromatin remodeling"/>
    <property type="evidence" value="ECO:0007669"/>
    <property type="project" value="InterPro"/>
</dbReference>
<keyword evidence="4" id="KW-0804">Transcription</keyword>
<reference evidence="7" key="1">
    <citation type="submission" date="2025-08" db="UniProtKB">
        <authorList>
            <consortium name="Ensembl"/>
        </authorList>
    </citation>
    <scope>IDENTIFICATION</scope>
</reference>
<keyword evidence="8" id="KW-1185">Reference proteome</keyword>
<organism evidence="7 8">
    <name type="scientific">Oncorhynchus kisutch</name>
    <name type="common">Coho salmon</name>
    <name type="synonym">Salmo kisutch</name>
    <dbReference type="NCBI Taxonomy" id="8019"/>
    <lineage>
        <taxon>Eukaryota</taxon>
        <taxon>Metazoa</taxon>
        <taxon>Chordata</taxon>
        <taxon>Craniata</taxon>
        <taxon>Vertebrata</taxon>
        <taxon>Euteleostomi</taxon>
        <taxon>Actinopterygii</taxon>
        <taxon>Neopterygii</taxon>
        <taxon>Teleostei</taxon>
        <taxon>Protacanthopterygii</taxon>
        <taxon>Salmoniformes</taxon>
        <taxon>Salmonidae</taxon>
        <taxon>Salmoninae</taxon>
        <taxon>Oncorhynchus</taxon>
    </lineage>
</organism>
<reference evidence="7" key="2">
    <citation type="submission" date="2025-09" db="UniProtKB">
        <authorList>
            <consortium name="Ensembl"/>
        </authorList>
    </citation>
    <scope>IDENTIFICATION</scope>
</reference>
<dbReference type="Proteomes" id="UP000694557">
    <property type="component" value="Unassembled WGS sequence"/>
</dbReference>
<dbReference type="Pfam" id="PF04855">
    <property type="entry name" value="SNF5"/>
    <property type="match status" value="1"/>
</dbReference>
<evidence type="ECO:0000313" key="7">
    <source>
        <dbReference type="Ensembl" id="ENSOKIP00005073175.1"/>
    </source>
</evidence>
<dbReference type="AlphaFoldDB" id="A0A8C7IKY5"/>
<evidence type="ECO:0000259" key="6">
    <source>
        <dbReference type="Pfam" id="PF21459"/>
    </source>
</evidence>
<dbReference type="Pfam" id="PF21459">
    <property type="entry name" value="INI1_DNA-bd"/>
    <property type="match status" value="1"/>
</dbReference>
<keyword evidence="5" id="KW-0539">Nucleus</keyword>
<evidence type="ECO:0000313" key="8">
    <source>
        <dbReference type="Proteomes" id="UP000694557"/>
    </source>
</evidence>
<evidence type="ECO:0000256" key="4">
    <source>
        <dbReference type="ARBA" id="ARBA00023163"/>
    </source>
</evidence>
<dbReference type="CDD" id="cd21086">
    <property type="entry name" value="WH_NTD_SMARCB1"/>
    <property type="match status" value="1"/>
</dbReference>
<evidence type="ECO:0000256" key="2">
    <source>
        <dbReference type="ARBA" id="ARBA00010239"/>
    </source>
</evidence>
<dbReference type="GO" id="GO:0000228">
    <property type="term" value="C:nuclear chromosome"/>
    <property type="evidence" value="ECO:0007669"/>
    <property type="project" value="InterPro"/>
</dbReference>
<dbReference type="InterPro" id="IPR006939">
    <property type="entry name" value="SNF5"/>
</dbReference>
<proteinExistence type="inferred from homology"/>
<dbReference type="Ensembl" id="ENSOKIT00005077968.1">
    <property type="protein sequence ID" value="ENSOKIP00005073175.1"/>
    <property type="gene ID" value="ENSOKIG00005031522.1"/>
</dbReference>
<keyword evidence="3" id="KW-0805">Transcription regulation</keyword>
<evidence type="ECO:0000256" key="3">
    <source>
        <dbReference type="ARBA" id="ARBA00023015"/>
    </source>
</evidence>
<dbReference type="GeneTree" id="ENSGT00440000038585"/>